<sequence length="85" mass="8724">MNFRFSIRTALIGLTLGAGFSLVLAQAARGEDWALGVVIGAVALPAALLPCAAWTLVIRGTSALLAARATEPRTNPTDAPHPASD</sequence>
<accession>A0A5C5XUR7</accession>
<dbReference type="Proteomes" id="UP000318478">
    <property type="component" value="Unassembled WGS sequence"/>
</dbReference>
<keyword evidence="3" id="KW-1185">Reference proteome</keyword>
<dbReference type="RefSeq" id="WP_146591533.1">
    <property type="nucleotide sequence ID" value="NZ_SJPO01000016.1"/>
</dbReference>
<comment type="caution">
    <text evidence="2">The sequence shown here is derived from an EMBL/GenBank/DDBJ whole genome shotgun (WGS) entry which is preliminary data.</text>
</comment>
<reference evidence="2 3" key="1">
    <citation type="submission" date="2019-02" db="EMBL/GenBank/DDBJ databases">
        <title>Deep-cultivation of Planctomycetes and their phenomic and genomic characterization uncovers novel biology.</title>
        <authorList>
            <person name="Wiegand S."/>
            <person name="Jogler M."/>
            <person name="Boedeker C."/>
            <person name="Pinto D."/>
            <person name="Vollmers J."/>
            <person name="Rivas-Marin E."/>
            <person name="Kohn T."/>
            <person name="Peeters S.H."/>
            <person name="Heuer A."/>
            <person name="Rast P."/>
            <person name="Oberbeckmann S."/>
            <person name="Bunk B."/>
            <person name="Jeske O."/>
            <person name="Meyerdierks A."/>
            <person name="Storesund J.E."/>
            <person name="Kallscheuer N."/>
            <person name="Luecker S."/>
            <person name="Lage O.M."/>
            <person name="Pohl T."/>
            <person name="Merkel B.J."/>
            <person name="Hornburger P."/>
            <person name="Mueller R.-W."/>
            <person name="Bruemmer F."/>
            <person name="Labrenz M."/>
            <person name="Spormann A.M."/>
            <person name="Op Den Camp H."/>
            <person name="Overmann J."/>
            <person name="Amann R."/>
            <person name="Jetten M.S.M."/>
            <person name="Mascher T."/>
            <person name="Medema M.H."/>
            <person name="Devos D.P."/>
            <person name="Kaster A.-K."/>
            <person name="Ovreas L."/>
            <person name="Rohde M."/>
            <person name="Galperin M.Y."/>
            <person name="Jogler C."/>
        </authorList>
    </citation>
    <scope>NUCLEOTIDE SEQUENCE [LARGE SCALE GENOMIC DNA]</scope>
    <source>
        <strain evidence="2 3">Pla123a</strain>
    </source>
</reference>
<proteinExistence type="predicted"/>
<keyword evidence="1" id="KW-0812">Transmembrane</keyword>
<evidence type="ECO:0000313" key="3">
    <source>
        <dbReference type="Proteomes" id="UP000318478"/>
    </source>
</evidence>
<dbReference type="AlphaFoldDB" id="A0A5C5XUR7"/>
<feature type="transmembrane region" description="Helical" evidence="1">
    <location>
        <begin position="35"/>
        <end position="58"/>
    </location>
</feature>
<protein>
    <submittedName>
        <fullName evidence="2">Uncharacterized protein</fullName>
    </submittedName>
</protein>
<keyword evidence="1" id="KW-1133">Transmembrane helix</keyword>
<name>A0A5C5XUR7_9BACT</name>
<organism evidence="2 3">
    <name type="scientific">Posidoniimonas polymericola</name>
    <dbReference type="NCBI Taxonomy" id="2528002"/>
    <lineage>
        <taxon>Bacteria</taxon>
        <taxon>Pseudomonadati</taxon>
        <taxon>Planctomycetota</taxon>
        <taxon>Planctomycetia</taxon>
        <taxon>Pirellulales</taxon>
        <taxon>Lacipirellulaceae</taxon>
        <taxon>Posidoniimonas</taxon>
    </lineage>
</organism>
<keyword evidence="1" id="KW-0472">Membrane</keyword>
<gene>
    <name evidence="2" type="ORF">Pla123a_47050</name>
</gene>
<evidence type="ECO:0000256" key="1">
    <source>
        <dbReference type="SAM" id="Phobius"/>
    </source>
</evidence>
<dbReference type="EMBL" id="SJPO01000016">
    <property type="protein sequence ID" value="TWT66311.1"/>
    <property type="molecule type" value="Genomic_DNA"/>
</dbReference>
<evidence type="ECO:0000313" key="2">
    <source>
        <dbReference type="EMBL" id="TWT66311.1"/>
    </source>
</evidence>